<dbReference type="EMBL" id="BMFD01000003">
    <property type="protein sequence ID" value="GGC34049.1"/>
    <property type="molecule type" value="Genomic_DNA"/>
</dbReference>
<keyword evidence="1" id="KW-0472">Membrane</keyword>
<proteinExistence type="predicted"/>
<evidence type="ECO:0000313" key="2">
    <source>
        <dbReference type="EMBL" id="GGC34049.1"/>
    </source>
</evidence>
<keyword evidence="1" id="KW-0812">Transmembrane</keyword>
<organism evidence="2 3">
    <name type="scientific">Belliella aquatica</name>
    <dbReference type="NCBI Taxonomy" id="1323734"/>
    <lineage>
        <taxon>Bacteria</taxon>
        <taxon>Pseudomonadati</taxon>
        <taxon>Bacteroidota</taxon>
        <taxon>Cytophagia</taxon>
        <taxon>Cytophagales</taxon>
        <taxon>Cyclobacteriaceae</taxon>
        <taxon>Belliella</taxon>
    </lineage>
</organism>
<evidence type="ECO:0000256" key="1">
    <source>
        <dbReference type="SAM" id="Phobius"/>
    </source>
</evidence>
<feature type="transmembrane region" description="Helical" evidence="1">
    <location>
        <begin position="6"/>
        <end position="22"/>
    </location>
</feature>
<keyword evidence="3" id="KW-1185">Reference proteome</keyword>
<sequence>MPSRYLFYVIILIVAFLIIWIGKESFTQPGVGDLDLEFEEMAFYRNENNTGPVVRVYAVYAEDTIWNVLEEYGQFMPHTKYGNTKVFFFDSKENSPLEISPEEPYFDKMYNQYCIGKYEKSSMGDINFVKYPFRK</sequence>
<evidence type="ECO:0000313" key="3">
    <source>
        <dbReference type="Proteomes" id="UP000635885"/>
    </source>
</evidence>
<keyword evidence="1" id="KW-1133">Transmembrane helix</keyword>
<protein>
    <submittedName>
        <fullName evidence="2">Uncharacterized protein</fullName>
    </submittedName>
</protein>
<dbReference type="RefSeq" id="WP_188440558.1">
    <property type="nucleotide sequence ID" value="NZ_BMFD01000003.1"/>
</dbReference>
<gene>
    <name evidence="2" type="ORF">GCM10010993_11140</name>
</gene>
<comment type="caution">
    <text evidence="2">The sequence shown here is derived from an EMBL/GenBank/DDBJ whole genome shotgun (WGS) entry which is preliminary data.</text>
</comment>
<accession>A0ABQ1M6Q6</accession>
<name>A0ABQ1M6Q6_9BACT</name>
<reference evidence="3" key="1">
    <citation type="journal article" date="2019" name="Int. J. Syst. Evol. Microbiol.">
        <title>The Global Catalogue of Microorganisms (GCM) 10K type strain sequencing project: providing services to taxonomists for standard genome sequencing and annotation.</title>
        <authorList>
            <consortium name="The Broad Institute Genomics Platform"/>
            <consortium name="The Broad Institute Genome Sequencing Center for Infectious Disease"/>
            <person name="Wu L."/>
            <person name="Ma J."/>
        </authorList>
    </citation>
    <scope>NUCLEOTIDE SEQUENCE [LARGE SCALE GENOMIC DNA]</scope>
    <source>
        <strain evidence="3">CGMCC 1.12479</strain>
    </source>
</reference>
<dbReference type="Proteomes" id="UP000635885">
    <property type="component" value="Unassembled WGS sequence"/>
</dbReference>